<dbReference type="AlphaFoldDB" id="A0AAV0C943"/>
<accession>A0AAV0C943</accession>
<reference evidence="1" key="1">
    <citation type="submission" date="2022-07" db="EMBL/GenBank/DDBJ databases">
        <authorList>
            <person name="Macas J."/>
            <person name="Novak P."/>
            <person name="Neumann P."/>
        </authorList>
    </citation>
    <scope>NUCLEOTIDE SEQUENCE</scope>
</reference>
<dbReference type="EMBL" id="CAMAPF010000021">
    <property type="protein sequence ID" value="CAH9071643.1"/>
    <property type="molecule type" value="Genomic_DNA"/>
</dbReference>
<dbReference type="PANTHER" id="PTHR47481">
    <property type="match status" value="1"/>
</dbReference>
<proteinExistence type="predicted"/>
<dbReference type="Proteomes" id="UP001152523">
    <property type="component" value="Unassembled WGS sequence"/>
</dbReference>
<dbReference type="PANTHER" id="PTHR47481:SF10">
    <property type="entry name" value="COPIA-LIKE POLYPROTEIN_RETROTRANSPOSON"/>
    <property type="match status" value="1"/>
</dbReference>
<gene>
    <name evidence="1" type="ORF">CEPIT_LOCUS4022</name>
</gene>
<keyword evidence="2" id="KW-1185">Reference proteome</keyword>
<protein>
    <submittedName>
        <fullName evidence="1">Uncharacterized protein</fullName>
    </submittedName>
</protein>
<evidence type="ECO:0000313" key="1">
    <source>
        <dbReference type="EMBL" id="CAH9071643.1"/>
    </source>
</evidence>
<sequence length="216" mass="24154">MATTKSSAFHPALAISNIKNFIPITLDLENVEYSSWAELFKITARAYQVLDHIIPSKDSADATASTSTSADSTPEGILAQAAAKAEAAALWTRLDTVVLQWIYGTISHDLLHTIIEPDAMAQEAWDRLTDIFLDNKHSRAVHLENLFSNIWKIFQMSSRIVELSKFWQINCKMSVPRSPPAGLFFAWSTALPLSTTQWHHSSSRPHRFPPSKPRAP</sequence>
<organism evidence="1 2">
    <name type="scientific">Cuscuta epithymum</name>
    <dbReference type="NCBI Taxonomy" id="186058"/>
    <lineage>
        <taxon>Eukaryota</taxon>
        <taxon>Viridiplantae</taxon>
        <taxon>Streptophyta</taxon>
        <taxon>Embryophyta</taxon>
        <taxon>Tracheophyta</taxon>
        <taxon>Spermatophyta</taxon>
        <taxon>Magnoliopsida</taxon>
        <taxon>eudicotyledons</taxon>
        <taxon>Gunneridae</taxon>
        <taxon>Pentapetalae</taxon>
        <taxon>asterids</taxon>
        <taxon>lamiids</taxon>
        <taxon>Solanales</taxon>
        <taxon>Convolvulaceae</taxon>
        <taxon>Cuscuteae</taxon>
        <taxon>Cuscuta</taxon>
        <taxon>Cuscuta subgen. Cuscuta</taxon>
    </lineage>
</organism>
<comment type="caution">
    <text evidence="1">The sequence shown here is derived from an EMBL/GenBank/DDBJ whole genome shotgun (WGS) entry which is preliminary data.</text>
</comment>
<name>A0AAV0C943_9ASTE</name>
<evidence type="ECO:0000313" key="2">
    <source>
        <dbReference type="Proteomes" id="UP001152523"/>
    </source>
</evidence>